<protein>
    <submittedName>
        <fullName evidence="1">Uncharacterized protein</fullName>
    </submittedName>
</protein>
<sequence length="54" mass="6456">MLPAESKFLSLQGTDIIYHEKQQSMRKQPKRVEMQFHIKSKPVIPNKQKMPKYI</sequence>
<dbReference type="Proteomes" id="UP000441585">
    <property type="component" value="Unassembled WGS sequence"/>
</dbReference>
<reference evidence="1 2" key="1">
    <citation type="submission" date="2019-11" db="EMBL/GenBank/DDBJ databases">
        <title>Bacillus idriensis genome.</title>
        <authorList>
            <person name="Konopka E.N."/>
            <person name="Newman J.D."/>
        </authorList>
    </citation>
    <scope>NUCLEOTIDE SEQUENCE [LARGE SCALE GENOMIC DNA]</scope>
    <source>
        <strain evidence="1 2">DSM 19097</strain>
    </source>
</reference>
<proteinExistence type="predicted"/>
<dbReference type="EMBL" id="WKKF01000001">
    <property type="protein sequence ID" value="MRX53980.1"/>
    <property type="molecule type" value="Genomic_DNA"/>
</dbReference>
<dbReference type="RefSeq" id="WP_154318281.1">
    <property type="nucleotide sequence ID" value="NZ_CAJFZX010000006.1"/>
</dbReference>
<organism evidence="1 2">
    <name type="scientific">Metabacillus idriensis</name>
    <dbReference type="NCBI Taxonomy" id="324768"/>
    <lineage>
        <taxon>Bacteria</taxon>
        <taxon>Bacillati</taxon>
        <taxon>Bacillota</taxon>
        <taxon>Bacilli</taxon>
        <taxon>Bacillales</taxon>
        <taxon>Bacillaceae</taxon>
        <taxon>Metabacillus</taxon>
    </lineage>
</organism>
<gene>
    <name evidence="1" type="ORF">GJU41_08335</name>
</gene>
<comment type="caution">
    <text evidence="1">The sequence shown here is derived from an EMBL/GenBank/DDBJ whole genome shotgun (WGS) entry which is preliminary data.</text>
</comment>
<evidence type="ECO:0000313" key="2">
    <source>
        <dbReference type="Proteomes" id="UP000441585"/>
    </source>
</evidence>
<evidence type="ECO:0000313" key="1">
    <source>
        <dbReference type="EMBL" id="MRX53980.1"/>
    </source>
</evidence>
<name>A0A6I2M750_9BACI</name>
<accession>A0A6I2M750</accession>
<dbReference type="AlphaFoldDB" id="A0A6I2M750"/>
<keyword evidence="2" id="KW-1185">Reference proteome</keyword>